<keyword evidence="2" id="KW-0472">Membrane</keyword>
<gene>
    <name evidence="3" type="ORF">FPRO05_12257</name>
</gene>
<name>A0A365N499_GIBIN</name>
<keyword evidence="2" id="KW-1133">Transmembrane helix</keyword>
<proteinExistence type="predicted"/>
<keyword evidence="2" id="KW-0812">Transmembrane</keyword>
<accession>A0A365N499</accession>
<evidence type="ECO:0000313" key="4">
    <source>
        <dbReference type="Proteomes" id="UP000251714"/>
    </source>
</evidence>
<organism evidence="3 4">
    <name type="scientific">Gibberella intermedia</name>
    <name type="common">Bulb rot disease fungus</name>
    <name type="synonym">Fusarium proliferatum</name>
    <dbReference type="NCBI Taxonomy" id="948311"/>
    <lineage>
        <taxon>Eukaryota</taxon>
        <taxon>Fungi</taxon>
        <taxon>Dikarya</taxon>
        <taxon>Ascomycota</taxon>
        <taxon>Pezizomycotina</taxon>
        <taxon>Sordariomycetes</taxon>
        <taxon>Hypocreomycetidae</taxon>
        <taxon>Hypocreales</taxon>
        <taxon>Nectriaceae</taxon>
        <taxon>Fusarium</taxon>
        <taxon>Fusarium fujikuroi species complex</taxon>
    </lineage>
</organism>
<comment type="caution">
    <text evidence="3">The sequence shown here is derived from an EMBL/GenBank/DDBJ whole genome shotgun (WGS) entry which is preliminary data.</text>
</comment>
<protein>
    <submittedName>
        <fullName evidence="3">Uncharacterized protein</fullName>
    </submittedName>
</protein>
<dbReference type="EMBL" id="PKMI01000021">
    <property type="protein sequence ID" value="RBA15650.1"/>
    <property type="molecule type" value="Genomic_DNA"/>
</dbReference>
<evidence type="ECO:0000256" key="2">
    <source>
        <dbReference type="SAM" id="Phobius"/>
    </source>
</evidence>
<feature type="region of interest" description="Disordered" evidence="1">
    <location>
        <begin position="708"/>
        <end position="732"/>
    </location>
</feature>
<feature type="transmembrane region" description="Helical" evidence="2">
    <location>
        <begin position="1039"/>
        <end position="1059"/>
    </location>
</feature>
<dbReference type="Proteomes" id="UP000251714">
    <property type="component" value="Unassembled WGS sequence"/>
</dbReference>
<feature type="transmembrane region" description="Helical" evidence="2">
    <location>
        <begin position="1108"/>
        <end position="1126"/>
    </location>
</feature>
<sequence>MASIRVESELMTQTVAAQPISNASDFFVVKDAGNHPMLFSRGDQGDLYLTLQGKSGINQLVNIGAKFNIPSSSKIPALSVKQSLSGTIFLVFAERSSEAKNDKLHVMKGVNPEEVDWIESTDLTKYLLEDASGQNKALADKVATIHKFHLGTGEDKSVFPELTVEYGDSAQVLQDIISVTISSDGKSWTYESSFVLPEAARLGQMSALSSASLFDYRGLFCLYPMSDSQHLTFVAPDTETKKQIQVMHDVTGMNVQCIGTLPQLDGNTGVVFGSTTGIYYFSAKEVIKKAAKPQALSTDRAFANPAVLYLSRTDSMISIWAANGNNELVYQEFDSQLQPIAPAVTLLSSSDGGRFAALNHPAETFQQQLFVLSGKGNVTMLEQSRTSRLWSRTPYLVPSTGSNHDYTSFTTHITITDQNGNPPFASKPGDLKLLLSCDGTLSVTCNGEARVITAAGTEIPVDDMGTITIIAPTDDISTPMFRLSNVPGSQKLLLDTEITIDPAKKVKDRISRIDSADSLKAEAGSILQPDVTPETLDKAGTAIGKLHNHVSLLSSQSSSPSPPAPVMGADGSLLSTLWDAWEAIQNGLRKVFEFGFEVLDGVMHFAITVAEGVLKFALTTVEYCFKAISWVLTNVLHIDISKLVKWLGFVFGWQDVIDTQIVFSKGVNKFLDLVQDVVPQWCDKASSWLSETEDDIQALLNKALPPDVGSKPQTTQNIKELGDSDPTITNERNSPGANWLQYNLKHGSAGQSLVAAGNKEDDGILTHNRNPLADLFDLAKDAFSTIIAIIQDVFEGVFKLFQGEFTLENVRTTLVKMLQNIVKDGFAGLKKMLKGTSNLLVDVIAAFQKIANKSLPELPLIAPLWEAISGGQEFTVINVVGLLLALPTTVVTKLVTGKPPSKFEGYSELCSMLGIDTKTTLASQQKVPQAIGGVFLATSVSDDSTSQISKLTQLLSSIGRLGAPCGNLISMFISASGWAAPDIDTPWYTYCISLFMSIISFPSDVVKPVRPAFSMRYWEWVMGFFSIFLLEEKNKTVRAGLLMVPVGIKAIPILISLIMDFTADKNEYPALDYGSLWAFEVNRLIGWATDMANLFSIQARGANEVADIAYFFLGLAGLGFGGWNVATRTMDGDFEPAAHTPPVTLPY</sequence>
<dbReference type="AlphaFoldDB" id="A0A365N499"/>
<reference evidence="3 4" key="1">
    <citation type="submission" date="2017-12" db="EMBL/GenBank/DDBJ databases">
        <title>Genome sequence of the mycotoxigenic crop pathogen Fusarium proliferatum, strain ITEM 2341 from Date Palm.</title>
        <authorList>
            <person name="Almiman B.F."/>
            <person name="Shittu T.A."/>
            <person name="Muthumeenakshi S."/>
            <person name="Baroncelli R."/>
            <person name="Sreenivasaprasada S."/>
        </authorList>
    </citation>
    <scope>NUCLEOTIDE SEQUENCE [LARGE SCALE GENOMIC DNA]</scope>
    <source>
        <strain evidence="3 4">ITEM 2341</strain>
    </source>
</reference>
<evidence type="ECO:0000256" key="1">
    <source>
        <dbReference type="SAM" id="MobiDB-lite"/>
    </source>
</evidence>
<evidence type="ECO:0000313" key="3">
    <source>
        <dbReference type="EMBL" id="RBA15650.1"/>
    </source>
</evidence>